<dbReference type="Gene3D" id="2.40.50.140">
    <property type="entry name" value="Nucleic acid-binding proteins"/>
    <property type="match status" value="1"/>
</dbReference>
<evidence type="ECO:0000256" key="1">
    <source>
        <dbReference type="ARBA" id="ARBA00010254"/>
    </source>
</evidence>
<protein>
    <recommendedName>
        <fullName evidence="6">Small ribosomal subunit protein uS17</fullName>
    </recommendedName>
</protein>
<gene>
    <name evidence="6" type="primary">rpsQ</name>
    <name evidence="7" type="ORF">A2122_01125</name>
</gene>
<keyword evidence="2 6" id="KW-0699">rRNA-binding</keyword>
<dbReference type="GO" id="GO:0022627">
    <property type="term" value="C:cytosolic small ribosomal subunit"/>
    <property type="evidence" value="ECO:0007669"/>
    <property type="project" value="UniProtKB-UniRule"/>
</dbReference>
<proteinExistence type="inferred from homology"/>
<name>A0A1G2C8G6_9BACT</name>
<dbReference type="CDD" id="cd00364">
    <property type="entry name" value="Ribosomal_uS17"/>
    <property type="match status" value="1"/>
</dbReference>
<evidence type="ECO:0000256" key="4">
    <source>
        <dbReference type="ARBA" id="ARBA00022980"/>
    </source>
</evidence>
<reference evidence="7 8" key="1">
    <citation type="journal article" date="2016" name="Nat. Commun.">
        <title>Thousands of microbial genomes shed light on interconnected biogeochemical processes in an aquifer system.</title>
        <authorList>
            <person name="Anantharaman K."/>
            <person name="Brown C.T."/>
            <person name="Hug L.A."/>
            <person name="Sharon I."/>
            <person name="Castelle C.J."/>
            <person name="Probst A.J."/>
            <person name="Thomas B.C."/>
            <person name="Singh A."/>
            <person name="Wilkins M.J."/>
            <person name="Karaoz U."/>
            <person name="Brodie E.L."/>
            <person name="Williams K.H."/>
            <person name="Hubbard S.S."/>
            <person name="Banfield J.F."/>
        </authorList>
    </citation>
    <scope>NUCLEOTIDE SEQUENCE [LARGE SCALE GENOMIC DNA]</scope>
</reference>
<dbReference type="InterPro" id="IPR000266">
    <property type="entry name" value="Ribosomal_uS17"/>
</dbReference>
<dbReference type="Proteomes" id="UP000176648">
    <property type="component" value="Unassembled WGS sequence"/>
</dbReference>
<dbReference type="NCBIfam" id="NF004123">
    <property type="entry name" value="PRK05610.1"/>
    <property type="match status" value="1"/>
</dbReference>
<dbReference type="HAMAP" id="MF_01345_B">
    <property type="entry name" value="Ribosomal_uS17_B"/>
    <property type="match status" value="1"/>
</dbReference>
<dbReference type="InterPro" id="IPR019984">
    <property type="entry name" value="Ribosomal_uS17_bact/chlr"/>
</dbReference>
<keyword evidence="5 6" id="KW-0687">Ribonucleoprotein</keyword>
<dbReference type="GO" id="GO:0003735">
    <property type="term" value="F:structural constituent of ribosome"/>
    <property type="evidence" value="ECO:0007669"/>
    <property type="project" value="UniProtKB-UniRule"/>
</dbReference>
<comment type="subunit">
    <text evidence="6">Part of the 30S ribosomal subunit.</text>
</comment>
<keyword evidence="3 6" id="KW-0694">RNA-binding</keyword>
<dbReference type="STRING" id="1798644.A2122_01125"/>
<comment type="function">
    <text evidence="6">One of the primary rRNA binding proteins, it binds specifically to the 5'-end of 16S ribosomal RNA.</text>
</comment>
<dbReference type="GO" id="GO:0019843">
    <property type="term" value="F:rRNA binding"/>
    <property type="evidence" value="ECO:0007669"/>
    <property type="project" value="UniProtKB-UniRule"/>
</dbReference>
<comment type="caution">
    <text evidence="7">The sequence shown here is derived from an EMBL/GenBank/DDBJ whole genome shotgun (WGS) entry which is preliminary data.</text>
</comment>
<dbReference type="PANTHER" id="PTHR10744">
    <property type="entry name" value="40S RIBOSOMAL PROTEIN S11 FAMILY MEMBER"/>
    <property type="match status" value="1"/>
</dbReference>
<dbReference type="InterPro" id="IPR012340">
    <property type="entry name" value="NA-bd_OB-fold"/>
</dbReference>
<comment type="similarity">
    <text evidence="1 6">Belongs to the universal ribosomal protein uS17 family.</text>
</comment>
<evidence type="ECO:0000256" key="3">
    <source>
        <dbReference type="ARBA" id="ARBA00022884"/>
    </source>
</evidence>
<dbReference type="NCBIfam" id="TIGR03635">
    <property type="entry name" value="uS17_bact"/>
    <property type="match status" value="1"/>
</dbReference>
<dbReference type="GO" id="GO:0006412">
    <property type="term" value="P:translation"/>
    <property type="evidence" value="ECO:0007669"/>
    <property type="project" value="UniProtKB-UniRule"/>
</dbReference>
<dbReference type="PANTHER" id="PTHR10744:SF1">
    <property type="entry name" value="SMALL RIBOSOMAL SUBUNIT PROTEIN US17M"/>
    <property type="match status" value="1"/>
</dbReference>
<dbReference type="SUPFAM" id="SSF50249">
    <property type="entry name" value="Nucleic acid-binding proteins"/>
    <property type="match status" value="1"/>
</dbReference>
<keyword evidence="4 6" id="KW-0689">Ribosomal protein</keyword>
<dbReference type="Pfam" id="PF00366">
    <property type="entry name" value="Ribosomal_S17"/>
    <property type="match status" value="1"/>
</dbReference>
<dbReference type="PRINTS" id="PR00973">
    <property type="entry name" value="RIBOSOMALS17"/>
</dbReference>
<evidence type="ECO:0000313" key="7">
    <source>
        <dbReference type="EMBL" id="OGY96940.1"/>
    </source>
</evidence>
<dbReference type="EMBL" id="MHKU01000016">
    <property type="protein sequence ID" value="OGY96940.1"/>
    <property type="molecule type" value="Genomic_DNA"/>
</dbReference>
<evidence type="ECO:0000256" key="6">
    <source>
        <dbReference type="HAMAP-Rule" id="MF_01345"/>
    </source>
</evidence>
<accession>A0A1G2C8G6</accession>
<dbReference type="AlphaFoldDB" id="A0A1G2C8G6"/>
<evidence type="ECO:0000256" key="5">
    <source>
        <dbReference type="ARBA" id="ARBA00023274"/>
    </source>
</evidence>
<evidence type="ECO:0000313" key="8">
    <source>
        <dbReference type="Proteomes" id="UP000176648"/>
    </source>
</evidence>
<sequence>MNKEKKATIQRKLTGVVVSDRMDKTRVILVERFKRHPKYRKYYRVTTKFKAHDPKNEYKMNDRVVIKETRPISKEKRWIIIGTA</sequence>
<organism evidence="7 8">
    <name type="scientific">Candidatus Liptonbacteria bacterium GWB1_49_6</name>
    <dbReference type="NCBI Taxonomy" id="1798644"/>
    <lineage>
        <taxon>Bacteria</taxon>
        <taxon>Candidatus Liptoniibacteriota</taxon>
    </lineage>
</organism>
<evidence type="ECO:0000256" key="2">
    <source>
        <dbReference type="ARBA" id="ARBA00022730"/>
    </source>
</evidence>